<evidence type="ECO:0000256" key="14">
    <source>
        <dbReference type="PIRSR" id="PIRSR002811-1"/>
    </source>
</evidence>
<keyword evidence="1 12" id="KW-0240">DNA-directed RNA polymerase</keyword>
<dbReference type="GO" id="GO:1990077">
    <property type="term" value="C:primosome complex"/>
    <property type="evidence" value="ECO:0007669"/>
    <property type="project" value="UniProtKB-KW"/>
</dbReference>
<keyword evidence="5 12" id="KW-0235">DNA replication</keyword>
<dbReference type="Proteomes" id="UP000229056">
    <property type="component" value="Unassembled WGS sequence"/>
</dbReference>
<evidence type="ECO:0000256" key="9">
    <source>
        <dbReference type="ARBA" id="ARBA00022842"/>
    </source>
</evidence>
<evidence type="ECO:0000313" key="17">
    <source>
        <dbReference type="Proteomes" id="UP000229056"/>
    </source>
</evidence>
<comment type="domain">
    <text evidence="12">Contains an N-terminal zinc-binding domain, a central core domain that contains the primase activity, and a C-terminal DnaB-binding domain.</text>
</comment>
<evidence type="ECO:0000256" key="8">
    <source>
        <dbReference type="ARBA" id="ARBA00022833"/>
    </source>
</evidence>
<dbReference type="InterPro" id="IPR002694">
    <property type="entry name" value="Znf_CHC2"/>
</dbReference>
<comment type="function">
    <text evidence="12 13">RNA polymerase that catalyzes the synthesis of short RNA molecules used as primers for DNA polymerase during DNA replication.</text>
</comment>
<dbReference type="InterPro" id="IPR006171">
    <property type="entry name" value="TOPRIM_dom"/>
</dbReference>
<organism evidence="16 17">
    <name type="scientific">Candidatus Buchananbacteria bacterium CG10_big_fil_rev_8_21_14_0_10_33_19</name>
    <dbReference type="NCBI Taxonomy" id="1974525"/>
    <lineage>
        <taxon>Bacteria</taxon>
        <taxon>Candidatus Buchananiibacteriota</taxon>
    </lineage>
</organism>
<comment type="caution">
    <text evidence="16">The sequence shown here is derived from an EMBL/GenBank/DDBJ whole genome shotgun (WGS) entry which is preliminary data.</text>
</comment>
<dbReference type="AlphaFoldDB" id="A0A2H0W4E1"/>
<dbReference type="EC" id="2.7.7.101" evidence="12"/>
<dbReference type="GO" id="GO:0005737">
    <property type="term" value="C:cytoplasm"/>
    <property type="evidence" value="ECO:0007669"/>
    <property type="project" value="TreeGrafter"/>
</dbReference>
<dbReference type="Gene3D" id="3.90.580.10">
    <property type="entry name" value="Zinc finger, CHC2-type domain"/>
    <property type="match status" value="1"/>
</dbReference>
<dbReference type="InterPro" id="IPR006295">
    <property type="entry name" value="DNA_primase_DnaG"/>
</dbReference>
<dbReference type="Gene3D" id="3.40.1360.10">
    <property type="match status" value="1"/>
</dbReference>
<keyword evidence="11 12" id="KW-0804">Transcription</keyword>
<evidence type="ECO:0000256" key="11">
    <source>
        <dbReference type="ARBA" id="ARBA00023163"/>
    </source>
</evidence>
<protein>
    <recommendedName>
        <fullName evidence="12 13">DNA primase</fullName>
        <ecNumber evidence="12">2.7.7.101</ecNumber>
    </recommendedName>
</protein>
<dbReference type="SMART" id="SM00493">
    <property type="entry name" value="TOPRIM"/>
    <property type="match status" value="1"/>
</dbReference>
<keyword evidence="9" id="KW-0460">Magnesium</keyword>
<comment type="similarity">
    <text evidence="12 13">Belongs to the DnaG primase family.</text>
</comment>
<feature type="domain" description="Toprim" evidence="15">
    <location>
        <begin position="256"/>
        <end position="340"/>
    </location>
</feature>
<dbReference type="GO" id="GO:0006269">
    <property type="term" value="P:DNA replication, synthesis of primer"/>
    <property type="evidence" value="ECO:0007669"/>
    <property type="project" value="UniProtKB-UniRule"/>
</dbReference>
<dbReference type="CDD" id="cd03364">
    <property type="entry name" value="TOPRIM_DnaG_primases"/>
    <property type="match status" value="1"/>
</dbReference>
<dbReference type="SMART" id="SM00400">
    <property type="entry name" value="ZnF_CHCC"/>
    <property type="match status" value="1"/>
</dbReference>
<evidence type="ECO:0000256" key="12">
    <source>
        <dbReference type="HAMAP-Rule" id="MF_00974"/>
    </source>
</evidence>
<dbReference type="PROSITE" id="PS50880">
    <property type="entry name" value="TOPRIM"/>
    <property type="match status" value="1"/>
</dbReference>
<dbReference type="InterPro" id="IPR050219">
    <property type="entry name" value="DnaG_primase"/>
</dbReference>
<keyword evidence="6 12" id="KW-0479">Metal-binding</keyword>
<dbReference type="InterPro" id="IPR019475">
    <property type="entry name" value="DNA_primase_DnaB-bd"/>
</dbReference>
<dbReference type="PIRSF" id="PIRSF002811">
    <property type="entry name" value="DnaG"/>
    <property type="match status" value="1"/>
</dbReference>
<evidence type="ECO:0000256" key="1">
    <source>
        <dbReference type="ARBA" id="ARBA00022478"/>
    </source>
</evidence>
<dbReference type="SUPFAM" id="SSF56731">
    <property type="entry name" value="DNA primase core"/>
    <property type="match status" value="1"/>
</dbReference>
<dbReference type="EMBL" id="PEZY01000005">
    <property type="protein sequence ID" value="PIS06223.1"/>
    <property type="molecule type" value="Genomic_DNA"/>
</dbReference>
<keyword evidence="4 12" id="KW-0548">Nucleotidyltransferase</keyword>
<evidence type="ECO:0000256" key="2">
    <source>
        <dbReference type="ARBA" id="ARBA00022515"/>
    </source>
</evidence>
<dbReference type="InterPro" id="IPR013264">
    <property type="entry name" value="DNAG_N"/>
</dbReference>
<dbReference type="GO" id="GO:0008270">
    <property type="term" value="F:zinc ion binding"/>
    <property type="evidence" value="ECO:0007669"/>
    <property type="project" value="UniProtKB-UniRule"/>
</dbReference>
<reference evidence="17" key="1">
    <citation type="submission" date="2017-09" db="EMBL/GenBank/DDBJ databases">
        <title>Depth-based differentiation of microbial function through sediment-hosted aquifers and enrichment of novel symbionts in the deep terrestrial subsurface.</title>
        <authorList>
            <person name="Probst A.J."/>
            <person name="Ladd B."/>
            <person name="Jarett J.K."/>
            <person name="Geller-Mcgrath D.E."/>
            <person name="Sieber C.M.K."/>
            <person name="Emerson J.B."/>
            <person name="Anantharaman K."/>
            <person name="Thomas B.C."/>
            <person name="Malmstrom R."/>
            <person name="Stieglmeier M."/>
            <person name="Klingl A."/>
            <person name="Woyke T."/>
            <person name="Ryan C.M."/>
            <person name="Banfield J.F."/>
        </authorList>
    </citation>
    <scope>NUCLEOTIDE SEQUENCE [LARGE SCALE GENOMIC DNA]</scope>
</reference>
<dbReference type="GO" id="GO:0003899">
    <property type="term" value="F:DNA-directed RNA polymerase activity"/>
    <property type="evidence" value="ECO:0007669"/>
    <property type="project" value="UniProtKB-UniRule"/>
</dbReference>
<comment type="catalytic activity">
    <reaction evidence="12">
        <text>ssDNA + n NTP = ssDNA/pppN(pN)n-1 hybrid + (n-1) diphosphate.</text>
        <dbReference type="EC" id="2.7.7.101"/>
    </reaction>
</comment>
<keyword evidence="7 12" id="KW-0863">Zinc-finger</keyword>
<evidence type="ECO:0000313" key="16">
    <source>
        <dbReference type="EMBL" id="PIS06223.1"/>
    </source>
</evidence>
<dbReference type="Pfam" id="PF13155">
    <property type="entry name" value="Toprim_2"/>
    <property type="match status" value="1"/>
</dbReference>
<evidence type="ECO:0000256" key="4">
    <source>
        <dbReference type="ARBA" id="ARBA00022695"/>
    </source>
</evidence>
<name>A0A2H0W4E1_9BACT</name>
<dbReference type="Gene3D" id="3.90.980.10">
    <property type="entry name" value="DNA primase, catalytic core, N-terminal domain"/>
    <property type="match status" value="1"/>
</dbReference>
<dbReference type="GO" id="GO:0003677">
    <property type="term" value="F:DNA binding"/>
    <property type="evidence" value="ECO:0007669"/>
    <property type="project" value="UniProtKB-KW"/>
</dbReference>
<dbReference type="Pfam" id="PF08275">
    <property type="entry name" value="DNAG_N"/>
    <property type="match status" value="1"/>
</dbReference>
<accession>A0A2H0W4E1</accession>
<dbReference type="SUPFAM" id="SSF57783">
    <property type="entry name" value="Zinc beta-ribbon"/>
    <property type="match status" value="1"/>
</dbReference>
<comment type="subunit">
    <text evidence="12">Monomer. Interacts with DnaB.</text>
</comment>
<evidence type="ECO:0000256" key="7">
    <source>
        <dbReference type="ARBA" id="ARBA00022771"/>
    </source>
</evidence>
<dbReference type="PANTHER" id="PTHR30313:SF2">
    <property type="entry name" value="DNA PRIMASE"/>
    <property type="match status" value="1"/>
</dbReference>
<evidence type="ECO:0000256" key="3">
    <source>
        <dbReference type="ARBA" id="ARBA00022679"/>
    </source>
</evidence>
<keyword evidence="8 12" id="KW-0862">Zinc</keyword>
<evidence type="ECO:0000256" key="5">
    <source>
        <dbReference type="ARBA" id="ARBA00022705"/>
    </source>
</evidence>
<dbReference type="InterPro" id="IPR034151">
    <property type="entry name" value="TOPRIM_DnaG_bac"/>
</dbReference>
<gene>
    <name evidence="12" type="primary">dnaG</name>
    <name evidence="16" type="ORF">COT80_01475</name>
</gene>
<comment type="cofactor">
    <cofactor evidence="12 13 14">
        <name>Zn(2+)</name>
        <dbReference type="ChEBI" id="CHEBI:29105"/>
    </cofactor>
    <text evidence="12 13 14">Binds 1 zinc ion per monomer.</text>
</comment>
<evidence type="ECO:0000256" key="13">
    <source>
        <dbReference type="PIRNR" id="PIRNR002811"/>
    </source>
</evidence>
<dbReference type="GO" id="GO:0000428">
    <property type="term" value="C:DNA-directed RNA polymerase complex"/>
    <property type="evidence" value="ECO:0007669"/>
    <property type="project" value="UniProtKB-KW"/>
</dbReference>
<dbReference type="Pfam" id="PF01807">
    <property type="entry name" value="Zn_ribbon_DnaG"/>
    <property type="match status" value="1"/>
</dbReference>
<dbReference type="FunFam" id="3.90.580.10:FF:000001">
    <property type="entry name" value="DNA primase"/>
    <property type="match status" value="1"/>
</dbReference>
<sequence>MASEIDEIKDRISITDLMSEYVKLVQAGSNFRALCPFHNEKTPSMMISPEKKIFKCFGCGAGGDIFEFLMKIEGLEFPEAKKVLAKKAGVVLSNYDHKDNSQKTRLLQAMELAKKYYHYVLLNSESAKPALQYLLNRGLTEDTIIDWQIGYSPDGWTNIYDFLKKRGFNDQEIFLAGLSLKKKSGFGFFDRFRSRIMFPIDDASGNTVAFTARVSPDKEATEVMGKYINSPQTDIYDKSRIVFALSKSKSYIKSQDSAVIVEGQMDAITAHQHGFKNVVASSGTALTMDQFELIKRHTNNFLFALDADIAGQNATTKGDALLDSLNNYRFQSKDRRGKLQDYAGSHGITIKVVNIIGAKDPDEMIKNNPANWQEAVARARPIMEYFFDKEFSAIDINNVDQKLIVVRKLLPRINKINNKLEIGHWRKVLSQKTGISESILQEEMSNLPKNIVSDSNNSEIKSVVNNEALTKDLQLFSRILAIILKFPVLLPKLVDDLLVEYLYTRVALDLYKRLVLFYSKSNELKSLLSVDKAEMDLHSIIKDFLKEEDNLSNQELINLLDESFLLSAKDFADLTAKEAKAELSATLKILNNDYLNKKISLLNQDLQEAEKRSDSNKINSLSLELSELLKRKE</sequence>
<feature type="zinc finger region" description="CHC2-type" evidence="12 14">
    <location>
        <begin position="35"/>
        <end position="59"/>
    </location>
</feature>
<keyword evidence="3 12" id="KW-0808">Transferase</keyword>
<dbReference type="HAMAP" id="MF_00974">
    <property type="entry name" value="DNA_primase_DnaG"/>
    <property type="match status" value="1"/>
</dbReference>
<dbReference type="NCBIfam" id="TIGR01391">
    <property type="entry name" value="dnaG"/>
    <property type="match status" value="1"/>
</dbReference>
<keyword evidence="10 12" id="KW-0238">DNA-binding</keyword>
<dbReference type="InterPro" id="IPR030846">
    <property type="entry name" value="DnaG_bac"/>
</dbReference>
<evidence type="ECO:0000256" key="6">
    <source>
        <dbReference type="ARBA" id="ARBA00022723"/>
    </source>
</evidence>
<dbReference type="InterPro" id="IPR036977">
    <property type="entry name" value="DNA_primase_Znf_CHC2"/>
</dbReference>
<evidence type="ECO:0000259" key="15">
    <source>
        <dbReference type="PROSITE" id="PS50880"/>
    </source>
</evidence>
<dbReference type="PANTHER" id="PTHR30313">
    <property type="entry name" value="DNA PRIMASE"/>
    <property type="match status" value="1"/>
</dbReference>
<dbReference type="InterPro" id="IPR037068">
    <property type="entry name" value="DNA_primase_core_N_sf"/>
</dbReference>
<evidence type="ECO:0000256" key="10">
    <source>
        <dbReference type="ARBA" id="ARBA00023125"/>
    </source>
</evidence>
<keyword evidence="2 12" id="KW-0639">Primosome</keyword>
<dbReference type="Pfam" id="PF10410">
    <property type="entry name" value="DnaB_bind"/>
    <property type="match status" value="1"/>
</dbReference>
<proteinExistence type="inferred from homology"/>